<proteinExistence type="predicted"/>
<organism evidence="1 2">
    <name type="scientific">Cinchona calisaya</name>
    <dbReference type="NCBI Taxonomy" id="153742"/>
    <lineage>
        <taxon>Eukaryota</taxon>
        <taxon>Viridiplantae</taxon>
        <taxon>Streptophyta</taxon>
        <taxon>Embryophyta</taxon>
        <taxon>Tracheophyta</taxon>
        <taxon>Spermatophyta</taxon>
        <taxon>Magnoliopsida</taxon>
        <taxon>eudicotyledons</taxon>
        <taxon>Gunneridae</taxon>
        <taxon>Pentapetalae</taxon>
        <taxon>asterids</taxon>
        <taxon>lamiids</taxon>
        <taxon>Gentianales</taxon>
        <taxon>Rubiaceae</taxon>
        <taxon>Cinchonoideae</taxon>
        <taxon>Cinchoneae</taxon>
        <taxon>Cinchona</taxon>
    </lineage>
</organism>
<evidence type="ECO:0000313" key="1">
    <source>
        <dbReference type="EMBL" id="KAL3524687.1"/>
    </source>
</evidence>
<dbReference type="Proteomes" id="UP001630127">
    <property type="component" value="Unassembled WGS sequence"/>
</dbReference>
<accession>A0ABD3A2M1</accession>
<comment type="caution">
    <text evidence="1">The sequence shown here is derived from an EMBL/GenBank/DDBJ whole genome shotgun (WGS) entry which is preliminary data.</text>
</comment>
<name>A0ABD3A2M1_9GENT</name>
<protein>
    <submittedName>
        <fullName evidence="1">Uncharacterized protein</fullName>
    </submittedName>
</protein>
<evidence type="ECO:0000313" key="2">
    <source>
        <dbReference type="Proteomes" id="UP001630127"/>
    </source>
</evidence>
<reference evidence="1 2" key="1">
    <citation type="submission" date="2024-11" db="EMBL/GenBank/DDBJ databases">
        <title>A near-complete genome assembly of Cinchona calisaya.</title>
        <authorList>
            <person name="Lian D.C."/>
            <person name="Zhao X.W."/>
            <person name="Wei L."/>
        </authorList>
    </citation>
    <scope>NUCLEOTIDE SEQUENCE [LARGE SCALE GENOMIC DNA]</scope>
    <source>
        <tissue evidence="1">Nenye</tissue>
    </source>
</reference>
<dbReference type="EMBL" id="JBJUIK010000006">
    <property type="protein sequence ID" value="KAL3524687.1"/>
    <property type="molecule type" value="Genomic_DNA"/>
</dbReference>
<sequence length="125" mass="14078">MTGKLEEMWRKPKITEEDVEHVVNCPLSEMANSRTREKWELCLLGKVLGSKGGGFHECNEEYLEAGEGHSDCDFWVGIFNLPLDWMDEATGRMIEDMLGKCTSVDVGEDGLGWGELLQVRLSINV</sequence>
<dbReference type="AlphaFoldDB" id="A0ABD3A2M1"/>
<keyword evidence="2" id="KW-1185">Reference proteome</keyword>
<gene>
    <name evidence="1" type="ORF">ACH5RR_013059</name>
</gene>